<reference evidence="3" key="1">
    <citation type="submission" date="2008-04" db="EMBL/GenBank/DDBJ databases">
        <title>Draft genome sequence of Providencia stuartii (ATCC 25827).</title>
        <authorList>
            <person name="Sudarsanam P."/>
            <person name="Ley R."/>
            <person name="Guruge J."/>
            <person name="Turnbaugh P.J."/>
            <person name="Mahowald M."/>
            <person name="Liep D."/>
            <person name="Gordon J."/>
        </authorList>
    </citation>
    <scope>NUCLEOTIDE SEQUENCE [LARGE SCALE GENOMIC DNA]</scope>
    <source>
        <strain evidence="3">ATCC 25827</strain>
    </source>
</reference>
<dbReference type="SUPFAM" id="SSF52096">
    <property type="entry name" value="ClpP/crotonase"/>
    <property type="match status" value="1"/>
</dbReference>
<dbReference type="FunFam" id="3.90.226.10:FF:000071">
    <property type="entry name" value="Putative enoyl-CoA hydratase PaaB"/>
    <property type="match status" value="1"/>
</dbReference>
<dbReference type="AlphaFoldDB" id="A0AA87CV27"/>
<dbReference type="Gene3D" id="3.90.226.10">
    <property type="entry name" value="2-enoyl-CoA Hydratase, Chain A, domain 1"/>
    <property type="match status" value="1"/>
</dbReference>
<reference evidence="3" key="2">
    <citation type="submission" date="2008-04" db="EMBL/GenBank/DDBJ databases">
        <title>Draft genome sequence of Providencia stuartii(ATCC 25827).</title>
        <authorList>
            <person name="Sudarsanam P."/>
            <person name="Ley R."/>
            <person name="Guruge J."/>
            <person name="Turnbaugh P.J."/>
            <person name="Mahowald M."/>
            <person name="Liep D."/>
            <person name="Gordon J."/>
        </authorList>
    </citation>
    <scope>NUCLEOTIDE SEQUENCE [LARGE SCALE GENOMIC DNA]</scope>
    <source>
        <strain evidence="3">ATCC 25827</strain>
    </source>
</reference>
<proteinExistence type="inferred from homology"/>
<evidence type="ECO:0000313" key="2">
    <source>
        <dbReference type="EMBL" id="EDU61665.1"/>
    </source>
</evidence>
<reference evidence="2 3" key="3">
    <citation type="submission" date="2008-05" db="EMBL/GenBank/DDBJ databases">
        <authorList>
            <person name="Fulton L."/>
            <person name="Clifton S."/>
            <person name="Fulton B."/>
            <person name="Xu J."/>
            <person name="Minx P."/>
            <person name="Pepin K.H."/>
            <person name="Johnson M."/>
            <person name="Thiruvilangam P."/>
            <person name="Bhonagiri V."/>
            <person name="Nash W.E."/>
            <person name="Mardis E.R."/>
            <person name="Wilson R.K."/>
        </authorList>
    </citation>
    <scope>NUCLEOTIDE SEQUENCE [LARGE SCALE GENOMIC DNA]</scope>
    <source>
        <strain evidence="2 3">ATCC 25827</strain>
    </source>
</reference>
<gene>
    <name evidence="2" type="ORF">PROSTU_00201</name>
</gene>
<dbReference type="EC" id="4.2.1.17" evidence="2"/>
<evidence type="ECO:0000256" key="1">
    <source>
        <dbReference type="ARBA" id="ARBA00005254"/>
    </source>
</evidence>
<dbReference type="InterPro" id="IPR011968">
    <property type="entry name" value="PaaB1"/>
</dbReference>
<comment type="similarity">
    <text evidence="1">Belongs to the enoyl-CoA hydratase/isomerase family.</text>
</comment>
<dbReference type="EMBL" id="ABJD02000046">
    <property type="protein sequence ID" value="EDU61665.1"/>
    <property type="molecule type" value="Genomic_DNA"/>
</dbReference>
<dbReference type="InterPro" id="IPR001753">
    <property type="entry name" value="Enoyl-CoA_hydra/iso"/>
</dbReference>
<protein>
    <submittedName>
        <fullName evidence="2">Enoyl-CoA hydratase PaaB</fullName>
        <ecNumber evidence="2">4.2.1.17</ecNumber>
    </submittedName>
</protein>
<organism evidence="2 3">
    <name type="scientific">Providencia stuartii ATCC 25827</name>
    <dbReference type="NCBI Taxonomy" id="471874"/>
    <lineage>
        <taxon>Bacteria</taxon>
        <taxon>Pseudomonadati</taxon>
        <taxon>Pseudomonadota</taxon>
        <taxon>Gammaproteobacteria</taxon>
        <taxon>Enterobacterales</taxon>
        <taxon>Morganellaceae</taxon>
        <taxon>Providencia</taxon>
    </lineage>
</organism>
<sequence length="279" mass="30465">MLSLKSDSQNLQDNKMPNSAMILTTRENGVLTITLNRPDRLNSFNDEMHRQLSDALKIAERDDTVRCLVITGAGRGFCAGQDLNDRNVSVSEQAPDLGYSVETFYNPLIRRLTSLPKPIICAVNGVAAGAGAAIALAGDIVIAAKSASFIQSFCRLGLVPDSGGSWFLPQLAGHARAMGMALLGDKISAEQALQWGMIWQVTENDELTTTVNQLAQHLATQPTYGLGLIKKAIYRAATNTLDEQLDLERDLQRLGGRSEDYREGVDAFLNKREPKFKGR</sequence>
<dbReference type="Pfam" id="PF00378">
    <property type="entry name" value="ECH_1"/>
    <property type="match status" value="1"/>
</dbReference>
<dbReference type="Gene3D" id="1.10.12.10">
    <property type="entry name" value="Lyase 2-enoyl-coa Hydratase, Chain A, domain 2"/>
    <property type="match status" value="1"/>
</dbReference>
<dbReference type="InterPro" id="IPR014748">
    <property type="entry name" value="Enoyl-CoA_hydra_C"/>
</dbReference>
<dbReference type="InterPro" id="IPR029045">
    <property type="entry name" value="ClpP/crotonase-like_dom_sf"/>
</dbReference>
<comment type="caution">
    <text evidence="2">The sequence shown here is derived from an EMBL/GenBank/DDBJ whole genome shotgun (WGS) entry which is preliminary data.</text>
</comment>
<dbReference type="PANTHER" id="PTHR43459">
    <property type="entry name" value="ENOYL-COA HYDRATASE"/>
    <property type="match status" value="1"/>
</dbReference>
<dbReference type="Proteomes" id="UP000004506">
    <property type="component" value="Unassembled WGS sequence"/>
</dbReference>
<evidence type="ECO:0000313" key="3">
    <source>
        <dbReference type="Proteomes" id="UP000004506"/>
    </source>
</evidence>
<keyword evidence="2" id="KW-0456">Lyase</keyword>
<dbReference type="CDD" id="cd06558">
    <property type="entry name" value="crotonase-like"/>
    <property type="match status" value="1"/>
</dbReference>
<dbReference type="GO" id="GO:0010124">
    <property type="term" value="P:phenylacetate catabolic process"/>
    <property type="evidence" value="ECO:0007669"/>
    <property type="project" value="InterPro"/>
</dbReference>
<dbReference type="NCBIfam" id="TIGR02280">
    <property type="entry name" value="PaaB1"/>
    <property type="match status" value="1"/>
</dbReference>
<name>A0AA87CV27_PROST</name>
<dbReference type="PANTHER" id="PTHR43459:SF1">
    <property type="entry name" value="EG:BACN32G11.4 PROTEIN"/>
    <property type="match status" value="1"/>
</dbReference>
<accession>A0AA87CV27</accession>
<dbReference type="GO" id="GO:0004300">
    <property type="term" value="F:enoyl-CoA hydratase activity"/>
    <property type="evidence" value="ECO:0007669"/>
    <property type="project" value="UniProtKB-EC"/>
</dbReference>